<comment type="caution">
    <text evidence="13">Was originally thought to be a dihydrodipicolinate reductase (DHDPR), catalyzing the conversion of dihydrodipicolinate to tetrahydrodipicolinate. However, it was shown in E.coli that the substrate of the enzymatic reaction is not dihydrodipicolinate (DHDP) but in fact (2S,4S)-4-hydroxy-2,3,4,5-tetrahydrodipicolinic acid (HTPA), the product released by the DapA-catalyzed reaction.</text>
</comment>
<accession>A0A1M5Y778</accession>
<dbReference type="GO" id="GO:0019877">
    <property type="term" value="P:diaminopimelate biosynthetic process"/>
    <property type="evidence" value="ECO:0007669"/>
    <property type="project" value="UniProtKB-UniRule"/>
</dbReference>
<comment type="similarity">
    <text evidence="1 13">Belongs to the DapB family.</text>
</comment>
<keyword evidence="3 13" id="KW-0028">Amino-acid biosynthesis</keyword>
<keyword evidence="4 13" id="KW-0521">NADP</keyword>
<feature type="domain" description="Dihydrodipicolinate reductase C-terminal" evidence="15">
    <location>
        <begin position="129"/>
        <end position="264"/>
    </location>
</feature>
<dbReference type="AlphaFoldDB" id="A0A1M5Y778"/>
<dbReference type="InterPro" id="IPR000846">
    <property type="entry name" value="DapB_N"/>
</dbReference>
<dbReference type="SUPFAM" id="SSF55347">
    <property type="entry name" value="Glyceraldehyde-3-phosphate dehydrogenase-like, C-terminal domain"/>
    <property type="match status" value="1"/>
</dbReference>
<dbReference type="FunFam" id="3.30.360.10:FF:000004">
    <property type="entry name" value="4-hydroxy-tetrahydrodipicolinate reductase"/>
    <property type="match status" value="1"/>
</dbReference>
<evidence type="ECO:0000313" key="16">
    <source>
        <dbReference type="EMBL" id="SHI07917.1"/>
    </source>
</evidence>
<dbReference type="InterPro" id="IPR036291">
    <property type="entry name" value="NAD(P)-bd_dom_sf"/>
</dbReference>
<evidence type="ECO:0000259" key="14">
    <source>
        <dbReference type="Pfam" id="PF01113"/>
    </source>
</evidence>
<keyword evidence="5 13" id="KW-0220">Diaminopimelate biosynthesis</keyword>
<reference evidence="16 17" key="1">
    <citation type="submission" date="2016-11" db="EMBL/GenBank/DDBJ databases">
        <authorList>
            <person name="Jaros S."/>
            <person name="Januszkiewicz K."/>
            <person name="Wedrychowicz H."/>
        </authorList>
    </citation>
    <scope>NUCLEOTIDE SEQUENCE [LARGE SCALE GENOMIC DNA]</scope>
    <source>
        <strain evidence="16 17">DSM 9705</strain>
    </source>
</reference>
<comment type="pathway">
    <text evidence="9 13">Amino-acid biosynthesis; L-lysine biosynthesis via DAP pathway; (S)-tetrahydrodipicolinate from L-aspartate: step 4/4.</text>
</comment>
<dbReference type="Pfam" id="PF01113">
    <property type="entry name" value="DapB_N"/>
    <property type="match status" value="1"/>
</dbReference>
<evidence type="ECO:0000256" key="12">
    <source>
        <dbReference type="ARBA" id="ARBA00049396"/>
    </source>
</evidence>
<dbReference type="Gene3D" id="3.40.50.720">
    <property type="entry name" value="NAD(P)-binding Rossmann-like Domain"/>
    <property type="match status" value="1"/>
</dbReference>
<comment type="subunit">
    <text evidence="13">Homotetramer.</text>
</comment>
<dbReference type="STRING" id="1121409.SAMN02745124_03713"/>
<dbReference type="GO" id="GO:0008839">
    <property type="term" value="F:4-hydroxy-tetrahydrodipicolinate reductase"/>
    <property type="evidence" value="ECO:0007669"/>
    <property type="project" value="UniProtKB-UniRule"/>
</dbReference>
<keyword evidence="17" id="KW-1185">Reference proteome</keyword>
<dbReference type="GO" id="GO:0051287">
    <property type="term" value="F:NAD binding"/>
    <property type="evidence" value="ECO:0007669"/>
    <property type="project" value="UniProtKB-UniRule"/>
</dbReference>
<comment type="catalytic activity">
    <reaction evidence="12 13">
        <text>(S)-2,3,4,5-tetrahydrodipicolinate + NAD(+) + H2O = (2S,4S)-4-hydroxy-2,3,4,5-tetrahydrodipicolinate + NADH + H(+)</text>
        <dbReference type="Rhea" id="RHEA:35323"/>
        <dbReference type="ChEBI" id="CHEBI:15377"/>
        <dbReference type="ChEBI" id="CHEBI:15378"/>
        <dbReference type="ChEBI" id="CHEBI:16845"/>
        <dbReference type="ChEBI" id="CHEBI:57540"/>
        <dbReference type="ChEBI" id="CHEBI:57945"/>
        <dbReference type="ChEBI" id="CHEBI:67139"/>
        <dbReference type="EC" id="1.17.1.8"/>
    </reaction>
</comment>
<feature type="domain" description="Dihydrodipicolinate reductase N-terminal" evidence="14">
    <location>
        <begin position="2"/>
        <end position="125"/>
    </location>
</feature>
<comment type="caution">
    <text evidence="13">Lacks conserved residue(s) required for the propagation of feature annotation.</text>
</comment>
<dbReference type="NCBIfam" id="TIGR00036">
    <property type="entry name" value="dapB"/>
    <property type="match status" value="1"/>
</dbReference>
<sequence>MMRVIVAGAAGRMGRRVGVMVDRHPDLVYGGAFEVPGSPAVGSDAGELAGLGRNGVLIGAGFESVIEDGDVIIDFTFHEATMSFARLAADHHKAMVIGTTGLSGDQLAELAELSAHFPCVQAPNMSVCVNVLFKLVKKTAAILGNDFDIEILEAHHNKKKDAPSGTALKLGELAAEGVGRRLADVGVYERSGIIGERTSQEIGIQSIRAADIVGEHTVFFAGPGERLELTHRAQTRDHFARGATIAAAWLAGKPNGLYSMFDVLDLQDL</sequence>
<dbReference type="Proteomes" id="UP000184139">
    <property type="component" value="Unassembled WGS sequence"/>
</dbReference>
<name>A0A1M5Y778_9BACT</name>
<keyword evidence="7 13" id="KW-0520">NAD</keyword>
<keyword evidence="8 13" id="KW-0457">Lysine biosynthesis</keyword>
<dbReference type="GO" id="GO:0009089">
    <property type="term" value="P:lysine biosynthetic process via diaminopimelate"/>
    <property type="evidence" value="ECO:0007669"/>
    <property type="project" value="UniProtKB-UniRule"/>
</dbReference>
<dbReference type="GO" id="GO:0016726">
    <property type="term" value="F:oxidoreductase activity, acting on CH or CH2 groups, NAD or NADP as acceptor"/>
    <property type="evidence" value="ECO:0007669"/>
    <property type="project" value="UniProtKB-UniRule"/>
</dbReference>
<feature type="binding site" evidence="13">
    <location>
        <position position="156"/>
    </location>
    <ligand>
        <name>(S)-2,3,4,5-tetrahydrodipicolinate</name>
        <dbReference type="ChEBI" id="CHEBI:16845"/>
    </ligand>
</feature>
<protein>
    <recommendedName>
        <fullName evidence="10 13">4-hydroxy-tetrahydrodipicolinate reductase</fullName>
        <shortName evidence="13">HTPA reductase</shortName>
        <ecNumber evidence="10 13">1.17.1.8</ecNumber>
    </recommendedName>
</protein>
<dbReference type="EC" id="1.17.1.8" evidence="10 13"/>
<evidence type="ECO:0000256" key="7">
    <source>
        <dbReference type="ARBA" id="ARBA00023027"/>
    </source>
</evidence>
<dbReference type="SUPFAM" id="SSF51735">
    <property type="entry name" value="NAD(P)-binding Rossmann-fold domains"/>
    <property type="match status" value="1"/>
</dbReference>
<evidence type="ECO:0000256" key="6">
    <source>
        <dbReference type="ARBA" id="ARBA00023002"/>
    </source>
</evidence>
<evidence type="ECO:0000256" key="8">
    <source>
        <dbReference type="ARBA" id="ARBA00023154"/>
    </source>
</evidence>
<keyword evidence="6 13" id="KW-0560">Oxidoreductase</keyword>
<dbReference type="InterPro" id="IPR022663">
    <property type="entry name" value="DapB_C"/>
</dbReference>
<comment type="catalytic activity">
    <reaction evidence="11 13">
        <text>(S)-2,3,4,5-tetrahydrodipicolinate + NADP(+) + H2O = (2S,4S)-4-hydroxy-2,3,4,5-tetrahydrodipicolinate + NADPH + H(+)</text>
        <dbReference type="Rhea" id="RHEA:35331"/>
        <dbReference type="ChEBI" id="CHEBI:15377"/>
        <dbReference type="ChEBI" id="CHEBI:15378"/>
        <dbReference type="ChEBI" id="CHEBI:16845"/>
        <dbReference type="ChEBI" id="CHEBI:57783"/>
        <dbReference type="ChEBI" id="CHEBI:58349"/>
        <dbReference type="ChEBI" id="CHEBI:67139"/>
        <dbReference type="EC" id="1.17.1.8"/>
    </reaction>
</comment>
<dbReference type="EMBL" id="FQXS01000029">
    <property type="protein sequence ID" value="SHI07917.1"/>
    <property type="molecule type" value="Genomic_DNA"/>
</dbReference>
<dbReference type="OrthoDB" id="9790352at2"/>
<evidence type="ECO:0000256" key="10">
    <source>
        <dbReference type="ARBA" id="ARBA00038983"/>
    </source>
</evidence>
<dbReference type="UniPathway" id="UPA00034">
    <property type="reaction ID" value="UER00018"/>
</dbReference>
<evidence type="ECO:0000256" key="4">
    <source>
        <dbReference type="ARBA" id="ARBA00022857"/>
    </source>
</evidence>
<evidence type="ECO:0000256" key="9">
    <source>
        <dbReference type="ARBA" id="ARBA00037922"/>
    </source>
</evidence>
<dbReference type="GO" id="GO:0005829">
    <property type="term" value="C:cytosol"/>
    <property type="evidence" value="ECO:0007669"/>
    <property type="project" value="TreeGrafter"/>
</dbReference>
<dbReference type="GO" id="GO:0050661">
    <property type="term" value="F:NADP binding"/>
    <property type="evidence" value="ECO:0007669"/>
    <property type="project" value="UniProtKB-UniRule"/>
</dbReference>
<dbReference type="HAMAP" id="MF_00102">
    <property type="entry name" value="DapB"/>
    <property type="match status" value="1"/>
</dbReference>
<comment type="function">
    <text evidence="13">Catalyzes the conversion of 4-hydroxy-tetrahydrodipicolinate (HTPA) to tetrahydrodipicolinate.</text>
</comment>
<dbReference type="RefSeq" id="WP_073378442.1">
    <property type="nucleotide sequence ID" value="NZ_FQXS01000029.1"/>
</dbReference>
<feature type="binding site" evidence="13">
    <location>
        <begin position="122"/>
        <end position="125"/>
    </location>
    <ligand>
        <name>NAD(+)</name>
        <dbReference type="ChEBI" id="CHEBI:57540"/>
    </ligand>
</feature>
<dbReference type="PIRSF" id="PIRSF000161">
    <property type="entry name" value="DHPR"/>
    <property type="match status" value="1"/>
</dbReference>
<organism evidence="16 17">
    <name type="scientific">Desulfofustis glycolicus DSM 9705</name>
    <dbReference type="NCBI Taxonomy" id="1121409"/>
    <lineage>
        <taxon>Bacteria</taxon>
        <taxon>Pseudomonadati</taxon>
        <taxon>Thermodesulfobacteriota</taxon>
        <taxon>Desulfobulbia</taxon>
        <taxon>Desulfobulbales</taxon>
        <taxon>Desulfocapsaceae</taxon>
        <taxon>Desulfofustis</taxon>
    </lineage>
</organism>
<dbReference type="CDD" id="cd02274">
    <property type="entry name" value="DHDPR_N"/>
    <property type="match status" value="1"/>
</dbReference>
<dbReference type="PANTHER" id="PTHR20836:SF0">
    <property type="entry name" value="4-HYDROXY-TETRAHYDRODIPICOLINATE REDUCTASE 1, CHLOROPLASTIC-RELATED"/>
    <property type="match status" value="1"/>
</dbReference>
<evidence type="ECO:0000256" key="2">
    <source>
        <dbReference type="ARBA" id="ARBA00022490"/>
    </source>
</evidence>
<gene>
    <name evidence="13" type="primary">dapB</name>
    <name evidence="16" type="ORF">SAMN02745124_03713</name>
</gene>
<evidence type="ECO:0000259" key="15">
    <source>
        <dbReference type="Pfam" id="PF05173"/>
    </source>
</evidence>
<feature type="active site" description="Proton donor" evidence="13">
    <location>
        <position position="159"/>
    </location>
</feature>
<dbReference type="InterPro" id="IPR022664">
    <property type="entry name" value="DapB_N_CS"/>
</dbReference>
<evidence type="ECO:0000256" key="5">
    <source>
        <dbReference type="ARBA" id="ARBA00022915"/>
    </source>
</evidence>
<keyword evidence="2 13" id="KW-0963">Cytoplasm</keyword>
<proteinExistence type="inferred from homology"/>
<feature type="binding site" evidence="13">
    <location>
        <begin position="98"/>
        <end position="100"/>
    </location>
    <ligand>
        <name>NAD(+)</name>
        <dbReference type="ChEBI" id="CHEBI:57540"/>
    </ligand>
</feature>
<dbReference type="Gene3D" id="3.30.360.10">
    <property type="entry name" value="Dihydrodipicolinate Reductase, domain 2"/>
    <property type="match status" value="1"/>
</dbReference>
<evidence type="ECO:0000256" key="11">
    <source>
        <dbReference type="ARBA" id="ARBA00049080"/>
    </source>
</evidence>
<feature type="active site" description="Proton donor/acceptor" evidence="13">
    <location>
        <position position="155"/>
    </location>
</feature>
<dbReference type="PROSITE" id="PS01298">
    <property type="entry name" value="DAPB"/>
    <property type="match status" value="1"/>
</dbReference>
<feature type="binding site" evidence="13">
    <location>
        <begin position="165"/>
        <end position="166"/>
    </location>
    <ligand>
        <name>(S)-2,3,4,5-tetrahydrodipicolinate</name>
        <dbReference type="ChEBI" id="CHEBI:16845"/>
    </ligand>
</feature>
<evidence type="ECO:0000256" key="13">
    <source>
        <dbReference type="HAMAP-Rule" id="MF_00102"/>
    </source>
</evidence>
<evidence type="ECO:0000313" key="17">
    <source>
        <dbReference type="Proteomes" id="UP000184139"/>
    </source>
</evidence>
<evidence type="ECO:0000256" key="3">
    <source>
        <dbReference type="ARBA" id="ARBA00022605"/>
    </source>
</evidence>
<feature type="binding site" evidence="13">
    <location>
        <begin position="8"/>
        <end position="13"/>
    </location>
    <ligand>
        <name>NAD(+)</name>
        <dbReference type="ChEBI" id="CHEBI:57540"/>
    </ligand>
</feature>
<dbReference type="InterPro" id="IPR023940">
    <property type="entry name" value="DHDPR_bac"/>
</dbReference>
<evidence type="ECO:0000256" key="1">
    <source>
        <dbReference type="ARBA" id="ARBA00006642"/>
    </source>
</evidence>
<dbReference type="Pfam" id="PF05173">
    <property type="entry name" value="DapB_C"/>
    <property type="match status" value="1"/>
</dbReference>
<dbReference type="PANTHER" id="PTHR20836">
    <property type="entry name" value="DIHYDRODIPICOLINATE REDUCTASE"/>
    <property type="match status" value="1"/>
</dbReference>
<comment type="subcellular location">
    <subcellularLocation>
        <location evidence="13">Cytoplasm</location>
    </subcellularLocation>
</comment>